<evidence type="ECO:0000313" key="4">
    <source>
        <dbReference type="Proteomes" id="UP000276741"/>
    </source>
</evidence>
<dbReference type="RefSeq" id="WP_158613764.1">
    <property type="nucleotide sequence ID" value="NZ_AP018553.1"/>
</dbReference>
<organism evidence="2 4">
    <name type="scientific">Sulfodiicoccus acidiphilus</name>
    <dbReference type="NCBI Taxonomy" id="1670455"/>
    <lineage>
        <taxon>Archaea</taxon>
        <taxon>Thermoproteota</taxon>
        <taxon>Thermoprotei</taxon>
        <taxon>Sulfolobales</taxon>
        <taxon>Sulfolobaceae</taxon>
        <taxon>Sulfodiicoccus</taxon>
    </lineage>
</organism>
<name>A0A348B559_9CREN</name>
<evidence type="ECO:0000313" key="2">
    <source>
        <dbReference type="EMBL" id="BBD73311.1"/>
    </source>
</evidence>
<sequence length="272" mass="28301">MRLILAVLIVLLVLAVAATLDALIYLGQLPSGTRTFSLTEPSNVTKLKVSDINGYVQVHQWSRSYVKVNGTESYLPPGVRVLVVRSGTALTVEVTRPALLSFLPIPFFVNLQVWVPWNLTASYSVGDVNGYVQLNLLNFTSLSASTVNGEVVLNLRNGGEALASTTNGEIDAAVGPLGKLSLQSVNGEVRLTLTSPVRSGSYLVSTVNGDVWVTLPGGSGASVSLATVNGDVKAFGNFTAETSSSTSFSGTLGGGGATFLASTTNGDVIFTG</sequence>
<dbReference type="KEGG" id="sacd:HS1genome_1700"/>
<dbReference type="Proteomes" id="UP000616143">
    <property type="component" value="Unassembled WGS sequence"/>
</dbReference>
<proteinExistence type="predicted"/>
<keyword evidence="4" id="KW-1185">Reference proteome</keyword>
<protein>
    <recommendedName>
        <fullName evidence="1">DUF4097 domain-containing protein</fullName>
    </recommendedName>
</protein>
<feature type="domain" description="DUF4097" evidence="1">
    <location>
        <begin position="142"/>
        <end position="268"/>
    </location>
</feature>
<reference evidence="3" key="4">
    <citation type="submission" date="2020-09" db="EMBL/GenBank/DDBJ databases">
        <authorList>
            <person name="Sun Q."/>
            <person name="Ohkuma M."/>
        </authorList>
    </citation>
    <scope>NUCLEOTIDE SEQUENCE</scope>
    <source>
        <strain evidence="3">JCM 31740</strain>
    </source>
</reference>
<dbReference type="GeneID" id="38667186"/>
<reference evidence="4" key="2">
    <citation type="submission" date="2018-04" db="EMBL/GenBank/DDBJ databases">
        <title>Complete genome sequence of Sulfodiicoccus acidiphilus strain HS-1.</title>
        <authorList>
            <person name="Sakai H.D."/>
            <person name="Kurosawa N."/>
        </authorList>
    </citation>
    <scope>NUCLEOTIDE SEQUENCE [LARGE SCALE GENOMIC DNA]</scope>
    <source>
        <strain evidence="4">HS-1</strain>
    </source>
</reference>
<gene>
    <name evidence="3" type="ORF">GCM10007116_03790</name>
    <name evidence="2" type="ORF">HS1genome_1700</name>
</gene>
<reference evidence="3" key="1">
    <citation type="journal article" date="2014" name="Int. J. Syst. Evol. Microbiol.">
        <title>Complete genome sequence of Corynebacterium casei LMG S-19264T (=DSM 44701T), isolated from a smear-ripened cheese.</title>
        <authorList>
            <consortium name="US DOE Joint Genome Institute (JGI-PGF)"/>
            <person name="Walter F."/>
            <person name="Albersmeier A."/>
            <person name="Kalinowski J."/>
            <person name="Ruckert C."/>
        </authorList>
    </citation>
    <scope>NUCLEOTIDE SEQUENCE</scope>
    <source>
        <strain evidence="3">JCM 31740</strain>
    </source>
</reference>
<dbReference type="Pfam" id="PF13349">
    <property type="entry name" value="DUF4097"/>
    <property type="match status" value="1"/>
</dbReference>
<dbReference type="InterPro" id="IPR025164">
    <property type="entry name" value="Toastrack_DUF4097"/>
</dbReference>
<dbReference type="EMBL" id="AP018553">
    <property type="protein sequence ID" value="BBD73311.1"/>
    <property type="molecule type" value="Genomic_DNA"/>
</dbReference>
<evidence type="ECO:0000259" key="1">
    <source>
        <dbReference type="Pfam" id="PF13349"/>
    </source>
</evidence>
<dbReference type="EMBL" id="BMQS01000003">
    <property type="protein sequence ID" value="GGT89199.1"/>
    <property type="molecule type" value="Genomic_DNA"/>
</dbReference>
<evidence type="ECO:0000313" key="3">
    <source>
        <dbReference type="EMBL" id="GGT89199.1"/>
    </source>
</evidence>
<dbReference type="Proteomes" id="UP000276741">
    <property type="component" value="Chromosome"/>
</dbReference>
<accession>A0A348B559</accession>
<reference evidence="2" key="3">
    <citation type="journal article" date="2019" name="BMC Res. Notes">
        <title>Complete genome sequence of the Sulfodiicoccus acidiphilus strain HS-1T, the first crenarchaeon that lacks polB3, isolated from an acidic hot spring in Ohwaku-dani, Hakone, Japan.</title>
        <authorList>
            <person name="Sakai H.D."/>
            <person name="Kurosawa N."/>
        </authorList>
    </citation>
    <scope>NUCLEOTIDE SEQUENCE</scope>
    <source>
        <strain evidence="2">HS-1</strain>
    </source>
</reference>
<dbReference type="AlphaFoldDB" id="A0A348B559"/>